<feature type="compositionally biased region" description="Polar residues" evidence="1">
    <location>
        <begin position="114"/>
        <end position="124"/>
    </location>
</feature>
<dbReference type="PANTHER" id="PTHR32309">
    <property type="entry name" value="TYROSINE-PROTEIN KINASE"/>
    <property type="match status" value="1"/>
</dbReference>
<comment type="caution">
    <text evidence="4">The sequence shown here is derived from an EMBL/GenBank/DDBJ whole genome shotgun (WGS) entry which is preliminary data.</text>
</comment>
<feature type="compositionally biased region" description="Basic and acidic residues" evidence="1">
    <location>
        <begin position="95"/>
        <end position="109"/>
    </location>
</feature>
<dbReference type="InterPro" id="IPR050445">
    <property type="entry name" value="Bact_polysacc_biosynth/exp"/>
</dbReference>
<keyword evidence="2" id="KW-1133">Transmembrane helix</keyword>
<evidence type="ECO:0000259" key="3">
    <source>
        <dbReference type="Pfam" id="PF13807"/>
    </source>
</evidence>
<feature type="domain" description="Tyrosine-protein kinase G-rich" evidence="3">
    <location>
        <begin position="170"/>
        <end position="253"/>
    </location>
</feature>
<feature type="non-terminal residue" evidence="4">
    <location>
        <position position="265"/>
    </location>
</feature>
<dbReference type="EMBL" id="BARS01004827">
    <property type="protein sequence ID" value="GAF83886.1"/>
    <property type="molecule type" value="Genomic_DNA"/>
</dbReference>
<dbReference type="GO" id="GO:0004713">
    <property type="term" value="F:protein tyrosine kinase activity"/>
    <property type="evidence" value="ECO:0007669"/>
    <property type="project" value="TreeGrafter"/>
</dbReference>
<accession>X0T978</accession>
<organism evidence="4">
    <name type="scientific">marine sediment metagenome</name>
    <dbReference type="NCBI Taxonomy" id="412755"/>
    <lineage>
        <taxon>unclassified sequences</taxon>
        <taxon>metagenomes</taxon>
        <taxon>ecological metagenomes</taxon>
    </lineage>
</organism>
<dbReference type="PANTHER" id="PTHR32309:SF13">
    <property type="entry name" value="FERRIC ENTEROBACTIN TRANSPORT PROTEIN FEPE"/>
    <property type="match status" value="1"/>
</dbReference>
<sequence>MQLEQLNSNLMDAENRKLIIQKQIADSEMMQKQMAGSGRESLPIELGLPPPVQEEASGELISLRRQLDLLESRYTANHPDVIRMKKMISRMEAEESRVEAETLEPEKVTARPTEPSTPSGQEPVTPSMEDLFRPQLQQINLDIKKIKEGIIKVHSRIEMYQHRVEETPKREQELLSLSRDYDNLKSLYNSMLGRKLEAEIAVSMEKKQKGEQFRVIDPAKIPVRPVEPDARKIILMALVLGLGLGCGLAYLKDFMDTSYKVPEDL</sequence>
<proteinExistence type="predicted"/>
<dbReference type="InterPro" id="IPR032807">
    <property type="entry name" value="GNVR"/>
</dbReference>
<name>X0T978_9ZZZZ</name>
<evidence type="ECO:0000256" key="1">
    <source>
        <dbReference type="SAM" id="MobiDB-lite"/>
    </source>
</evidence>
<dbReference type="Pfam" id="PF13807">
    <property type="entry name" value="GNVR"/>
    <property type="match status" value="1"/>
</dbReference>
<gene>
    <name evidence="4" type="ORF">S01H1_09448</name>
</gene>
<dbReference type="AlphaFoldDB" id="X0T978"/>
<feature type="region of interest" description="Disordered" evidence="1">
    <location>
        <begin position="95"/>
        <end position="126"/>
    </location>
</feature>
<keyword evidence="2" id="KW-0812">Transmembrane</keyword>
<evidence type="ECO:0000313" key="4">
    <source>
        <dbReference type="EMBL" id="GAF83886.1"/>
    </source>
</evidence>
<dbReference type="GO" id="GO:0005886">
    <property type="term" value="C:plasma membrane"/>
    <property type="evidence" value="ECO:0007669"/>
    <property type="project" value="TreeGrafter"/>
</dbReference>
<evidence type="ECO:0000256" key="2">
    <source>
        <dbReference type="SAM" id="Phobius"/>
    </source>
</evidence>
<keyword evidence="2" id="KW-0472">Membrane</keyword>
<feature type="transmembrane region" description="Helical" evidence="2">
    <location>
        <begin position="233"/>
        <end position="251"/>
    </location>
</feature>
<protein>
    <recommendedName>
        <fullName evidence="3">Tyrosine-protein kinase G-rich domain-containing protein</fullName>
    </recommendedName>
</protein>
<reference evidence="4" key="1">
    <citation type="journal article" date="2014" name="Front. Microbiol.">
        <title>High frequency of phylogenetically diverse reductive dehalogenase-homologous genes in deep subseafloor sedimentary metagenomes.</title>
        <authorList>
            <person name="Kawai M."/>
            <person name="Futagami T."/>
            <person name="Toyoda A."/>
            <person name="Takaki Y."/>
            <person name="Nishi S."/>
            <person name="Hori S."/>
            <person name="Arai W."/>
            <person name="Tsubouchi T."/>
            <person name="Morono Y."/>
            <person name="Uchiyama I."/>
            <person name="Ito T."/>
            <person name="Fujiyama A."/>
            <person name="Inagaki F."/>
            <person name="Takami H."/>
        </authorList>
    </citation>
    <scope>NUCLEOTIDE SEQUENCE</scope>
    <source>
        <strain evidence="4">Expedition CK06-06</strain>
    </source>
</reference>